<dbReference type="EMBL" id="ML975342">
    <property type="protein sequence ID" value="KAF1832277.1"/>
    <property type="molecule type" value="Genomic_DNA"/>
</dbReference>
<dbReference type="AlphaFoldDB" id="A0A6A5KAX9"/>
<dbReference type="Proteomes" id="UP000800040">
    <property type="component" value="Unassembled WGS sequence"/>
</dbReference>
<evidence type="ECO:0000313" key="3">
    <source>
        <dbReference type="Proteomes" id="UP000800040"/>
    </source>
</evidence>
<evidence type="ECO:0008006" key="4">
    <source>
        <dbReference type="Google" id="ProtNLM"/>
    </source>
</evidence>
<evidence type="ECO:0000313" key="2">
    <source>
        <dbReference type="EMBL" id="KAF1832277.1"/>
    </source>
</evidence>
<keyword evidence="1" id="KW-0732">Signal</keyword>
<name>A0A6A5KAX9_9PLEO</name>
<sequence>MWMWKTFCLSMPLPWASAPGSQGVSLGHSRSLRRGQLAKRNYPGRRFRRVHRADHVLRGVNRAWHRRSPRLVATNQITASKVLHPGVNRSLRRQPFLLNNSPRLLYYLETLPDVTSVFVAATLFPALAPVKN</sequence>
<gene>
    <name evidence="2" type="ORF">BDW02DRAFT_432839</name>
</gene>
<proteinExistence type="predicted"/>
<feature type="chain" id="PRO_5025338702" description="Secreted protein" evidence="1">
    <location>
        <begin position="24"/>
        <end position="132"/>
    </location>
</feature>
<reference evidence="2" key="1">
    <citation type="submission" date="2020-01" db="EMBL/GenBank/DDBJ databases">
        <authorList>
            <consortium name="DOE Joint Genome Institute"/>
            <person name="Haridas S."/>
            <person name="Albert R."/>
            <person name="Binder M."/>
            <person name="Bloem J."/>
            <person name="Labutti K."/>
            <person name="Salamov A."/>
            <person name="Andreopoulos B."/>
            <person name="Baker S.E."/>
            <person name="Barry K."/>
            <person name="Bills G."/>
            <person name="Bluhm B.H."/>
            <person name="Cannon C."/>
            <person name="Castanera R."/>
            <person name="Culley D.E."/>
            <person name="Daum C."/>
            <person name="Ezra D."/>
            <person name="Gonzalez J.B."/>
            <person name="Henrissat B."/>
            <person name="Kuo A."/>
            <person name="Liang C."/>
            <person name="Lipzen A."/>
            <person name="Lutzoni F."/>
            <person name="Magnuson J."/>
            <person name="Mondo S."/>
            <person name="Nolan M."/>
            <person name="Ohm R."/>
            <person name="Pangilinan J."/>
            <person name="Park H.-J."/>
            <person name="Ramirez L."/>
            <person name="Alfaro M."/>
            <person name="Sun H."/>
            <person name="Tritt A."/>
            <person name="Yoshinaga Y."/>
            <person name="Zwiers L.-H."/>
            <person name="Turgeon B.G."/>
            <person name="Goodwin S.B."/>
            <person name="Spatafora J.W."/>
            <person name="Crous P.W."/>
            <person name="Grigoriev I.V."/>
        </authorList>
    </citation>
    <scope>NUCLEOTIDE SEQUENCE</scope>
    <source>
        <strain evidence="2">P77</strain>
    </source>
</reference>
<keyword evidence="3" id="KW-1185">Reference proteome</keyword>
<accession>A0A6A5KAX9</accession>
<protein>
    <recommendedName>
        <fullName evidence="4">Secreted protein</fullName>
    </recommendedName>
</protein>
<feature type="signal peptide" evidence="1">
    <location>
        <begin position="1"/>
        <end position="23"/>
    </location>
</feature>
<evidence type="ECO:0000256" key="1">
    <source>
        <dbReference type="SAM" id="SignalP"/>
    </source>
</evidence>
<organism evidence="2 3">
    <name type="scientific">Decorospora gaudefroyi</name>
    <dbReference type="NCBI Taxonomy" id="184978"/>
    <lineage>
        <taxon>Eukaryota</taxon>
        <taxon>Fungi</taxon>
        <taxon>Dikarya</taxon>
        <taxon>Ascomycota</taxon>
        <taxon>Pezizomycotina</taxon>
        <taxon>Dothideomycetes</taxon>
        <taxon>Pleosporomycetidae</taxon>
        <taxon>Pleosporales</taxon>
        <taxon>Pleosporineae</taxon>
        <taxon>Pleosporaceae</taxon>
        <taxon>Decorospora</taxon>
    </lineage>
</organism>